<keyword evidence="3" id="KW-1185">Reference proteome</keyword>
<dbReference type="RefSeq" id="WP_205623849.1">
    <property type="nucleotide sequence ID" value="NZ_JXYA01000011.1"/>
</dbReference>
<evidence type="ECO:0000256" key="1">
    <source>
        <dbReference type="SAM" id="SignalP"/>
    </source>
</evidence>
<name>A0A0F4QX00_9GAMM</name>
<gene>
    <name evidence="2" type="ORF">TW77_06220</name>
</gene>
<keyword evidence="1" id="KW-0732">Signal</keyword>
<dbReference type="AlphaFoldDB" id="A0A0F4QX00"/>
<evidence type="ECO:0000313" key="2">
    <source>
        <dbReference type="EMBL" id="KJZ11117.1"/>
    </source>
</evidence>
<comment type="caution">
    <text evidence="2">The sequence shown here is derived from an EMBL/GenBank/DDBJ whole genome shotgun (WGS) entry which is preliminary data.</text>
</comment>
<accession>A0A0F4QX00</accession>
<sequence length="180" mass="20197">MARVLTLWLSALTLLALSAEARSDDNKPAQLAKELAVFQSFLGTWQADFDVPAGKPPMRDVSRWERALNGTAVRTLHSINAGMYGGESLIFWDKSKNALVFYYFTTAGFYTQGTIEVLSPSEFVAFEDVTGNQDGITQVKSISRFKDGRFTVSTQYLKQGKWTEPESRTYVRSNEAVQFK</sequence>
<dbReference type="Proteomes" id="UP000033452">
    <property type="component" value="Unassembled WGS sequence"/>
</dbReference>
<dbReference type="EMBL" id="JXYA01000011">
    <property type="protein sequence ID" value="KJZ11117.1"/>
    <property type="molecule type" value="Genomic_DNA"/>
</dbReference>
<feature type="chain" id="PRO_5002475918" evidence="1">
    <location>
        <begin position="22"/>
        <end position="180"/>
    </location>
</feature>
<evidence type="ECO:0000313" key="3">
    <source>
        <dbReference type="Proteomes" id="UP000033452"/>
    </source>
</evidence>
<feature type="signal peptide" evidence="1">
    <location>
        <begin position="1"/>
        <end position="21"/>
    </location>
</feature>
<organism evidence="2 3">
    <name type="scientific">Pseudoalteromonas rubra</name>
    <dbReference type="NCBI Taxonomy" id="43658"/>
    <lineage>
        <taxon>Bacteria</taxon>
        <taxon>Pseudomonadati</taxon>
        <taxon>Pseudomonadota</taxon>
        <taxon>Gammaproteobacteria</taxon>
        <taxon>Alteromonadales</taxon>
        <taxon>Pseudoalteromonadaceae</taxon>
        <taxon>Pseudoalteromonas</taxon>
    </lineage>
</organism>
<reference evidence="2 3" key="1">
    <citation type="journal article" date="2015" name="BMC Genomics">
        <title>Genome mining reveals unlocked bioactive potential of marine Gram-negative bacteria.</title>
        <authorList>
            <person name="Machado H."/>
            <person name="Sonnenschein E.C."/>
            <person name="Melchiorsen J."/>
            <person name="Gram L."/>
        </authorList>
    </citation>
    <scope>NUCLEOTIDE SEQUENCE [LARGE SCALE GENOMIC DNA]</scope>
    <source>
        <strain evidence="2 3">S2471</strain>
    </source>
</reference>
<dbReference type="PATRIC" id="fig|43658.5.peg.1309"/>
<protein>
    <submittedName>
        <fullName evidence="2">Secreted protein</fullName>
    </submittedName>
</protein>
<proteinExistence type="predicted"/>